<dbReference type="InterPro" id="IPR007963">
    <property type="entry name" value="Peptidase_M61_catalytic"/>
</dbReference>
<dbReference type="Gene3D" id="2.30.42.10">
    <property type="match status" value="1"/>
</dbReference>
<dbReference type="Pfam" id="PF05299">
    <property type="entry name" value="Peptidase_M61"/>
    <property type="match status" value="1"/>
</dbReference>
<dbReference type="KEGG" id="ptan:CRYO30217_01062"/>
<dbReference type="PIRSF" id="PIRSF016493">
    <property type="entry name" value="Glycyl_aminpptds"/>
    <property type="match status" value="1"/>
</dbReference>
<sequence>MSIRTMKYTVKYDRQTAHNHFLRIDVVFAAVDKETMVIKLPAWRPGRYELANFAKNIKDLSFNDKDGNRLIFAKRTKDEWLIHCHQVDEVHATYYYYANELNAGASFVNEHQLYINPVNCMLYEEFGEDTACEVILELPDDFMVATSLESVSKNQFNAESFHELVDSPIVASASLQHKIYLSHGVKFYLWFQGEVKPDWDKLITDFQKFTDYQIEKFGGFPVKEYHYIFQIDTKKAYHGVEHQKSTVLYLGPSYMVFDRLYTELLGVCSHELYHTWNVKAIRPEEMYPYDYNRENYTRLGYVAEGVTTYMGDRTLMESGVFDDQQYHKELGNYIMRHLHNDGRRHYSVADSSFDTWLDGYVAGVPGRKTSIYVEGAMIAYVCDMRIRKSTGNTKSLHDAMQLLYNLTRNVGYSNATYQEVLESTAGVSFEDVFENLVFGTEDYLPYIEEALAYDGRKMELRASSDLIHHFGLKGTYVTEGLKVSTVLEGSSADISGLVPSDILLSVNGIALNKDLSEWLNYFSGEDVFLDLIRDGVVKRLQLKPVNDFQYKQVVLSLA</sequence>
<dbReference type="InterPro" id="IPR040756">
    <property type="entry name" value="Peptidase_M61_N"/>
</dbReference>
<dbReference type="Gene3D" id="2.60.40.3650">
    <property type="match status" value="1"/>
</dbReference>
<gene>
    <name evidence="2" type="ORF">CRYO30217_01062</name>
</gene>
<dbReference type="EMBL" id="OU015584">
    <property type="protein sequence ID" value="CAG5079779.1"/>
    <property type="molecule type" value="Genomic_DNA"/>
</dbReference>
<dbReference type="Gene3D" id="1.10.390.10">
    <property type="entry name" value="Neutral Protease Domain 2"/>
    <property type="match status" value="1"/>
</dbReference>
<dbReference type="InterPro" id="IPR036034">
    <property type="entry name" value="PDZ_sf"/>
</dbReference>
<evidence type="ECO:0000313" key="2">
    <source>
        <dbReference type="EMBL" id="CAG5079779.1"/>
    </source>
</evidence>
<dbReference type="Pfam" id="PF17899">
    <property type="entry name" value="Peptidase_M61_N"/>
    <property type="match status" value="1"/>
</dbReference>
<feature type="domain" description="PDZ" evidence="1">
    <location>
        <begin position="457"/>
        <end position="511"/>
    </location>
</feature>
<dbReference type="SUPFAM" id="SSF50156">
    <property type="entry name" value="PDZ domain-like"/>
    <property type="match status" value="1"/>
</dbReference>
<accession>A0A916N9X0</accession>
<dbReference type="PROSITE" id="PS50106">
    <property type="entry name" value="PDZ"/>
    <property type="match status" value="1"/>
</dbReference>
<evidence type="ECO:0000259" key="1">
    <source>
        <dbReference type="PROSITE" id="PS50106"/>
    </source>
</evidence>
<keyword evidence="3" id="KW-1185">Reference proteome</keyword>
<organism evidence="2 3">
    <name type="scientific">Parvicella tangerina</name>
    <dbReference type="NCBI Taxonomy" id="2829795"/>
    <lineage>
        <taxon>Bacteria</taxon>
        <taxon>Pseudomonadati</taxon>
        <taxon>Bacteroidota</taxon>
        <taxon>Flavobacteriia</taxon>
        <taxon>Flavobacteriales</taxon>
        <taxon>Parvicellaceae</taxon>
        <taxon>Parvicella</taxon>
    </lineage>
</organism>
<dbReference type="AlphaFoldDB" id="A0A916N9X0"/>
<dbReference type="InterPro" id="IPR001478">
    <property type="entry name" value="PDZ"/>
</dbReference>
<dbReference type="Proteomes" id="UP000683507">
    <property type="component" value="Chromosome"/>
</dbReference>
<evidence type="ECO:0000313" key="3">
    <source>
        <dbReference type="Proteomes" id="UP000683507"/>
    </source>
</evidence>
<proteinExistence type="predicted"/>
<dbReference type="InterPro" id="IPR027268">
    <property type="entry name" value="Peptidase_M4/M1_CTD_sf"/>
</dbReference>
<dbReference type="InterPro" id="IPR024191">
    <property type="entry name" value="Peptidase_M61"/>
</dbReference>
<dbReference type="RefSeq" id="WP_258541281.1">
    <property type="nucleotide sequence ID" value="NZ_OU015584.1"/>
</dbReference>
<protein>
    <recommendedName>
        <fullName evidence="1">PDZ domain-containing protein</fullName>
    </recommendedName>
</protein>
<name>A0A916N9X0_9FLAO</name>
<reference evidence="2" key="1">
    <citation type="submission" date="2021-04" db="EMBL/GenBank/DDBJ databases">
        <authorList>
            <person name="Rodrigo-Torres L."/>
            <person name="Arahal R. D."/>
            <person name="Lucena T."/>
        </authorList>
    </citation>
    <scope>NUCLEOTIDE SEQUENCE</scope>
    <source>
        <strain evidence="2">AS29M-1</strain>
    </source>
</reference>